<dbReference type="Gene3D" id="3.30.710.10">
    <property type="entry name" value="Potassium Channel Kv1.1, Chain A"/>
    <property type="match status" value="1"/>
</dbReference>
<dbReference type="InterPro" id="IPR051481">
    <property type="entry name" value="BTB-POZ/Galectin-3-binding"/>
</dbReference>
<feature type="region of interest" description="Disordered" evidence="1">
    <location>
        <begin position="1"/>
        <end position="28"/>
    </location>
</feature>
<feature type="compositionally biased region" description="Polar residues" evidence="1">
    <location>
        <begin position="1"/>
        <end position="16"/>
    </location>
</feature>
<evidence type="ECO:0000313" key="3">
    <source>
        <dbReference type="Proteomes" id="UP001530315"/>
    </source>
</evidence>
<sequence>MNSYMDTTPNPASSGEDNSDGSPPPLPSIVRVATIASSDGTGPTWIETRPTMADQDFQTKTVHYRRAAERSEHRVNNGNAKVSNRKRIEQKNSQRLESGHIHYPIGRPKHRERNNNSTNKRHNNLTWRMDPSLSLSDFTLSIIAVNDKDAVAKVHREKKRRRKKKQSSRRNNWMAEGLYLDMSQSERECDESDDDCCNAGNKDCHGYNKEEHMCHTHVHSTSSRAKTLYYPVVEKYHLHKVNLAIGLRGCEYFARLFRKKNDGSNNSGHSLEVPFSCLPAIPALLDYLYNPDPNADVHATTATAIPLRYLGTLLCNPMLFDSATRFLHKDLCPETSVEYLKHAELFKQKKLANVCVRICAESFGQLKITWFATLDPHLMKRILHSRYFTRSINSRALCSKIASFCRCQSQKIDRAMLLSLTDAKVMPVVCPEEALFFIQTMIRSGMDMADYSNDHYISAKERSLYERCIDASPVVVQGVIDSLTASLPGRSPRPSQQKTACNDYSMLPPQIKVDLLEYALAQQQIRH</sequence>
<dbReference type="PANTHER" id="PTHR24410">
    <property type="entry name" value="HL07962P-RELATED"/>
    <property type="match status" value="1"/>
</dbReference>
<protein>
    <recommendedName>
        <fullName evidence="4">BTB domain-containing protein</fullName>
    </recommendedName>
</protein>
<organism evidence="2 3">
    <name type="scientific">Stephanodiscus triporus</name>
    <dbReference type="NCBI Taxonomy" id="2934178"/>
    <lineage>
        <taxon>Eukaryota</taxon>
        <taxon>Sar</taxon>
        <taxon>Stramenopiles</taxon>
        <taxon>Ochrophyta</taxon>
        <taxon>Bacillariophyta</taxon>
        <taxon>Coscinodiscophyceae</taxon>
        <taxon>Thalassiosirophycidae</taxon>
        <taxon>Stephanodiscales</taxon>
        <taxon>Stephanodiscaceae</taxon>
        <taxon>Stephanodiscus</taxon>
    </lineage>
</organism>
<dbReference type="PANTHER" id="PTHR24410:SF23">
    <property type="entry name" value="BTB DOMAIN-CONTAINING PROTEIN-RELATED"/>
    <property type="match status" value="1"/>
</dbReference>
<dbReference type="Proteomes" id="UP001530315">
    <property type="component" value="Unassembled WGS sequence"/>
</dbReference>
<proteinExistence type="predicted"/>
<dbReference type="AlphaFoldDB" id="A0ABD3MYJ7"/>
<gene>
    <name evidence="2" type="ORF">ACHAW5_005847</name>
</gene>
<feature type="region of interest" description="Disordered" evidence="1">
    <location>
        <begin position="101"/>
        <end position="125"/>
    </location>
</feature>
<evidence type="ECO:0008006" key="4">
    <source>
        <dbReference type="Google" id="ProtNLM"/>
    </source>
</evidence>
<dbReference type="InterPro" id="IPR011333">
    <property type="entry name" value="SKP1/BTB/POZ_sf"/>
</dbReference>
<evidence type="ECO:0000313" key="2">
    <source>
        <dbReference type="EMBL" id="KAL3768434.1"/>
    </source>
</evidence>
<accession>A0ABD3MYJ7</accession>
<comment type="caution">
    <text evidence="2">The sequence shown here is derived from an EMBL/GenBank/DDBJ whole genome shotgun (WGS) entry which is preliminary data.</text>
</comment>
<dbReference type="EMBL" id="JALLAZ020001678">
    <property type="protein sequence ID" value="KAL3768434.1"/>
    <property type="molecule type" value="Genomic_DNA"/>
</dbReference>
<keyword evidence="3" id="KW-1185">Reference proteome</keyword>
<evidence type="ECO:0000256" key="1">
    <source>
        <dbReference type="SAM" id="MobiDB-lite"/>
    </source>
</evidence>
<name>A0ABD3MYJ7_9STRA</name>
<reference evidence="2 3" key="1">
    <citation type="submission" date="2024-10" db="EMBL/GenBank/DDBJ databases">
        <title>Updated reference genomes for cyclostephanoid diatoms.</title>
        <authorList>
            <person name="Roberts W.R."/>
            <person name="Alverson A.J."/>
        </authorList>
    </citation>
    <scope>NUCLEOTIDE SEQUENCE [LARGE SCALE GENOMIC DNA]</scope>
    <source>
        <strain evidence="2 3">AJA276-08</strain>
    </source>
</reference>